<dbReference type="RefSeq" id="WP_231335345.1">
    <property type="nucleotide sequence ID" value="NZ_CP059572.1"/>
</dbReference>
<dbReference type="EMBL" id="CP059572">
    <property type="protein sequence ID" value="QXJ22146.1"/>
    <property type="molecule type" value="Genomic_DNA"/>
</dbReference>
<feature type="compositionally biased region" description="Basic and acidic residues" evidence="1">
    <location>
        <begin position="477"/>
        <end position="500"/>
    </location>
</feature>
<dbReference type="Proteomes" id="UP001049518">
    <property type="component" value="Chromosome"/>
</dbReference>
<feature type="compositionally biased region" description="Pro residues" evidence="1">
    <location>
        <begin position="543"/>
        <end position="553"/>
    </location>
</feature>
<evidence type="ECO:0000256" key="2">
    <source>
        <dbReference type="SAM" id="Phobius"/>
    </source>
</evidence>
<keyword evidence="2" id="KW-0472">Membrane</keyword>
<feature type="transmembrane region" description="Helical" evidence="2">
    <location>
        <begin position="248"/>
        <end position="272"/>
    </location>
</feature>
<name>A0ABX8QTJ8_9ACTN</name>
<gene>
    <name evidence="3" type="ORF">AGRA3207_003099</name>
</gene>
<feature type="transmembrane region" description="Helical" evidence="2">
    <location>
        <begin position="424"/>
        <end position="446"/>
    </location>
</feature>
<feature type="region of interest" description="Disordered" evidence="1">
    <location>
        <begin position="1"/>
        <end position="56"/>
    </location>
</feature>
<feature type="transmembrane region" description="Helical" evidence="2">
    <location>
        <begin position="128"/>
        <end position="149"/>
    </location>
</feature>
<feature type="transmembrane region" description="Helical" evidence="2">
    <location>
        <begin position="310"/>
        <end position="334"/>
    </location>
</feature>
<dbReference type="Pfam" id="PF19877">
    <property type="entry name" value="DUF6350"/>
    <property type="match status" value="1"/>
</dbReference>
<feature type="transmembrane region" description="Helical" evidence="2">
    <location>
        <begin position="284"/>
        <end position="303"/>
    </location>
</feature>
<feature type="region of interest" description="Disordered" evidence="1">
    <location>
        <begin position="461"/>
        <end position="652"/>
    </location>
</feature>
<feature type="compositionally biased region" description="Basic and acidic residues" evidence="1">
    <location>
        <begin position="628"/>
        <end position="637"/>
    </location>
</feature>
<organism evidence="3 4">
    <name type="scientific">Actinomadura graeca</name>
    <dbReference type="NCBI Taxonomy" id="2750812"/>
    <lineage>
        <taxon>Bacteria</taxon>
        <taxon>Bacillati</taxon>
        <taxon>Actinomycetota</taxon>
        <taxon>Actinomycetes</taxon>
        <taxon>Streptosporangiales</taxon>
        <taxon>Thermomonosporaceae</taxon>
        <taxon>Actinomadura</taxon>
    </lineage>
</organism>
<dbReference type="InterPro" id="IPR045931">
    <property type="entry name" value="DUF6350"/>
</dbReference>
<sequence length="652" mass="66123">MSDVSPGKRGTPARAEPSGAESPGAVRAARGLRRPGAVQEDRRPPQPPGAPPQPPAAARPLYVTGLVAALWCIGIGLAVLTTITLIGWIAAPKTALGHGMSGVFRTAVNFWLVSHHAGFSTGHGRVGLLPLGLLVLPGALLYRGGGWMIRGLGLPDRPRVAVAQVAVTLAVPYAALDGLLALAASSPAVRPSAWQALIASFLVAVIAGGLGAARAVVAAQVAAQAKGERLRSGLGALLRLLPDRPRSLVIGVAGSLSVLLASGALLVGGSLAMHMTDADGLYDVLAPGIVGGVLLLVVELAFLPNAVIWGMAYAVGPGFSVGGGTSVSATGVFLDTVPAFPPLAALPEPGPAPAISLLALAAPFVAGGVGGYLTIRSLPSPAYEGAPLWGFVSGALTGGVVALLAALAGGPLGGGRMTTVGPSAWQVGLMAALEVGISAAIAAWVANWRILRRPAEAEIRPAKGRGAGGKKKAKSKGRGEEQSTGHEQGRSGGRAKDGAKGRASRRGGRRTPAASPSASAAMMPLSAPVPDETSTPPDGALPRPVPRPSPYAPDPLEFEEAEPVLAPRRPARARTRGPLPDLAEETPAPLPPVPPPSDGTVVLEGHIMDEPDTPEAPRPEAAEPVPPPREDPERTENRGGAIYVLRDEPKDD</sequence>
<feature type="compositionally biased region" description="Pro residues" evidence="1">
    <location>
        <begin position="45"/>
        <end position="56"/>
    </location>
</feature>
<feature type="compositionally biased region" description="Pro residues" evidence="1">
    <location>
        <begin position="588"/>
        <end position="597"/>
    </location>
</feature>
<evidence type="ECO:0000313" key="3">
    <source>
        <dbReference type="EMBL" id="QXJ22146.1"/>
    </source>
</evidence>
<keyword evidence="2" id="KW-1133">Transmembrane helix</keyword>
<protein>
    <recommendedName>
        <fullName evidence="5">Membrane protein related to de Novo purine biosynthesis</fullName>
    </recommendedName>
</protein>
<proteinExistence type="predicted"/>
<reference evidence="3" key="1">
    <citation type="submission" date="2020-07" db="EMBL/GenBank/DDBJ databases">
        <authorList>
            <person name="Tarantini F.S."/>
            <person name="Hong K.W."/>
            <person name="Chan K.G."/>
        </authorList>
    </citation>
    <scope>NUCLEOTIDE SEQUENCE</scope>
    <source>
        <strain evidence="3">32-07</strain>
    </source>
</reference>
<feature type="transmembrane region" description="Helical" evidence="2">
    <location>
        <begin position="61"/>
        <end position="91"/>
    </location>
</feature>
<keyword evidence="4" id="KW-1185">Reference proteome</keyword>
<feature type="transmembrane region" description="Helical" evidence="2">
    <location>
        <begin position="387"/>
        <end position="412"/>
    </location>
</feature>
<feature type="compositionally biased region" description="Low complexity" evidence="1">
    <location>
        <begin position="510"/>
        <end position="528"/>
    </location>
</feature>
<feature type="transmembrane region" description="Helical" evidence="2">
    <location>
        <begin position="161"/>
        <end position="184"/>
    </location>
</feature>
<feature type="compositionally biased region" description="Low complexity" evidence="1">
    <location>
        <begin position="576"/>
        <end position="587"/>
    </location>
</feature>
<accession>A0ABX8QTJ8</accession>
<feature type="transmembrane region" description="Helical" evidence="2">
    <location>
        <begin position="196"/>
        <end position="222"/>
    </location>
</feature>
<evidence type="ECO:0000256" key="1">
    <source>
        <dbReference type="SAM" id="MobiDB-lite"/>
    </source>
</evidence>
<feature type="transmembrane region" description="Helical" evidence="2">
    <location>
        <begin position="354"/>
        <end position="375"/>
    </location>
</feature>
<evidence type="ECO:0008006" key="5">
    <source>
        <dbReference type="Google" id="ProtNLM"/>
    </source>
</evidence>
<evidence type="ECO:0000313" key="4">
    <source>
        <dbReference type="Proteomes" id="UP001049518"/>
    </source>
</evidence>
<keyword evidence="2" id="KW-0812">Transmembrane</keyword>